<reference evidence="3 4" key="1">
    <citation type="submission" date="2019-10" db="EMBL/GenBank/DDBJ databases">
        <title>Draft Genome Assembly of Rhodococcus zopfii DSM44189.</title>
        <authorList>
            <person name="Sutton J.M."/>
            <person name="Akob D.M."/>
            <person name="Bushman T.J."/>
        </authorList>
    </citation>
    <scope>NUCLEOTIDE SEQUENCE [LARGE SCALE GENOMIC DNA]</scope>
    <source>
        <strain evidence="3 4">DSM 44189</strain>
    </source>
</reference>
<gene>
    <name evidence="2" type="ORF">F8M49_21375</name>
    <name evidence="3" type="ORF">F8M49_21875</name>
</gene>
<organism evidence="3 4">
    <name type="scientific">Rhodococcus zopfii</name>
    <dbReference type="NCBI Taxonomy" id="43772"/>
    <lineage>
        <taxon>Bacteria</taxon>
        <taxon>Bacillati</taxon>
        <taxon>Actinomycetota</taxon>
        <taxon>Actinomycetes</taxon>
        <taxon>Mycobacteriales</taxon>
        <taxon>Nocardiaceae</taxon>
        <taxon>Rhodococcus</taxon>
    </lineage>
</organism>
<evidence type="ECO:0000256" key="1">
    <source>
        <dbReference type="SAM" id="Phobius"/>
    </source>
</evidence>
<evidence type="ECO:0000313" key="4">
    <source>
        <dbReference type="Proteomes" id="UP001275440"/>
    </source>
</evidence>
<protein>
    <recommendedName>
        <fullName evidence="5">IrrE N-terminal-like domain-containing protein</fullName>
    </recommendedName>
</protein>
<proteinExistence type="predicted"/>
<dbReference type="Proteomes" id="UP001275440">
    <property type="component" value="Unassembled WGS sequence"/>
</dbReference>
<feature type="transmembrane region" description="Helical" evidence="1">
    <location>
        <begin position="32"/>
        <end position="51"/>
    </location>
</feature>
<evidence type="ECO:0000313" key="2">
    <source>
        <dbReference type="EMBL" id="MDV2477268.1"/>
    </source>
</evidence>
<comment type="caution">
    <text evidence="3">The sequence shown here is derived from an EMBL/GenBank/DDBJ whole genome shotgun (WGS) entry which is preliminary data.</text>
</comment>
<keyword evidence="1" id="KW-1133">Transmembrane helix</keyword>
<accession>A0ABU3WTN5</accession>
<dbReference type="EMBL" id="WBMO01000003">
    <property type="protein sequence ID" value="MDV2477268.1"/>
    <property type="molecule type" value="Genomic_DNA"/>
</dbReference>
<sequence length="156" mass="17261">MESVVAQLALPENWTSHDFVHAVQTARERRMLVLPLPATAAVGLCGVWFAAAHADVVFHRPSADPVIRRHTLSHECGHMLFDHGSDTRLTPDEVATFLTGIDLEAHGLEPSDFRAGRGLTDYDDPAEHEAEVFATMIATRVTPADARKRDRLLRAF</sequence>
<keyword evidence="1" id="KW-0812">Transmembrane</keyword>
<evidence type="ECO:0008006" key="5">
    <source>
        <dbReference type="Google" id="ProtNLM"/>
    </source>
</evidence>
<name>A0ABU3WTN5_9NOCA</name>
<keyword evidence="4" id="KW-1185">Reference proteome</keyword>
<evidence type="ECO:0000313" key="3">
    <source>
        <dbReference type="EMBL" id="MDV2477359.1"/>
    </source>
</evidence>
<dbReference type="EMBL" id="WBMO01000003">
    <property type="protein sequence ID" value="MDV2477359.1"/>
    <property type="molecule type" value="Genomic_DNA"/>
</dbReference>
<keyword evidence="1" id="KW-0472">Membrane</keyword>